<evidence type="ECO:0000313" key="1">
    <source>
        <dbReference type="EMBL" id="KAF2864527.1"/>
    </source>
</evidence>
<proteinExistence type="predicted"/>
<keyword evidence="2" id="KW-1185">Reference proteome</keyword>
<gene>
    <name evidence="1" type="ORF">K470DRAFT_284250</name>
</gene>
<dbReference type="Proteomes" id="UP000799421">
    <property type="component" value="Unassembled WGS sequence"/>
</dbReference>
<reference evidence="1" key="1">
    <citation type="journal article" date="2020" name="Stud. Mycol.">
        <title>101 Dothideomycetes genomes: a test case for predicting lifestyles and emergence of pathogens.</title>
        <authorList>
            <person name="Haridas S."/>
            <person name="Albert R."/>
            <person name="Binder M."/>
            <person name="Bloem J."/>
            <person name="Labutti K."/>
            <person name="Salamov A."/>
            <person name="Andreopoulos B."/>
            <person name="Baker S."/>
            <person name="Barry K."/>
            <person name="Bills G."/>
            <person name="Bluhm B."/>
            <person name="Cannon C."/>
            <person name="Castanera R."/>
            <person name="Culley D."/>
            <person name="Daum C."/>
            <person name="Ezra D."/>
            <person name="Gonzalez J."/>
            <person name="Henrissat B."/>
            <person name="Kuo A."/>
            <person name="Liang C."/>
            <person name="Lipzen A."/>
            <person name="Lutzoni F."/>
            <person name="Magnuson J."/>
            <person name="Mondo S."/>
            <person name="Nolan M."/>
            <person name="Ohm R."/>
            <person name="Pangilinan J."/>
            <person name="Park H.-J."/>
            <person name="Ramirez L."/>
            <person name="Alfaro M."/>
            <person name="Sun H."/>
            <person name="Tritt A."/>
            <person name="Yoshinaga Y."/>
            <person name="Zwiers L.-H."/>
            <person name="Turgeon B."/>
            <person name="Goodwin S."/>
            <person name="Spatafora J."/>
            <person name="Crous P."/>
            <person name="Grigoriev I."/>
        </authorList>
    </citation>
    <scope>NUCLEOTIDE SEQUENCE</scope>
    <source>
        <strain evidence="1">CBS 480.64</strain>
    </source>
</reference>
<accession>A0A6A7CBF6</accession>
<evidence type="ECO:0000313" key="2">
    <source>
        <dbReference type="Proteomes" id="UP000799421"/>
    </source>
</evidence>
<name>A0A6A7CBF6_9PEZI</name>
<dbReference type="AlphaFoldDB" id="A0A6A7CBF6"/>
<organism evidence="1 2">
    <name type="scientific">Piedraia hortae CBS 480.64</name>
    <dbReference type="NCBI Taxonomy" id="1314780"/>
    <lineage>
        <taxon>Eukaryota</taxon>
        <taxon>Fungi</taxon>
        <taxon>Dikarya</taxon>
        <taxon>Ascomycota</taxon>
        <taxon>Pezizomycotina</taxon>
        <taxon>Dothideomycetes</taxon>
        <taxon>Dothideomycetidae</taxon>
        <taxon>Capnodiales</taxon>
        <taxon>Piedraiaceae</taxon>
        <taxon>Piedraia</taxon>
    </lineage>
</organism>
<dbReference type="EMBL" id="MU005957">
    <property type="protein sequence ID" value="KAF2864527.1"/>
    <property type="molecule type" value="Genomic_DNA"/>
</dbReference>
<protein>
    <submittedName>
        <fullName evidence="1">Uncharacterized protein</fullName>
    </submittedName>
</protein>
<sequence length="120" mass="13585">MLELCATQFGLGIVVHLFGFIVRSGSQHRDILVATPALRIVLWRVILSLQRPETTIRVKIFLKRHIAWAMCHFLGRESPIAWSSARFCVDLLSQLFNIEDSASEGEDHQVKANQEALLCV</sequence>